<reference evidence="7 8" key="1">
    <citation type="submission" date="2016-11" db="EMBL/GenBank/DDBJ databases">
        <authorList>
            <person name="Jaros S."/>
            <person name="Januszkiewicz K."/>
            <person name="Wedrychowicz H."/>
        </authorList>
    </citation>
    <scope>NUCLEOTIDE SEQUENCE [LARGE SCALE GENOMIC DNA]</scope>
    <source>
        <strain evidence="7 8">DSM 22807</strain>
    </source>
</reference>
<dbReference type="Pfam" id="PF04231">
    <property type="entry name" value="Endonuclease_1"/>
    <property type="match status" value="1"/>
</dbReference>
<dbReference type="PANTHER" id="PTHR33607:SF2">
    <property type="entry name" value="ENDONUCLEASE-1"/>
    <property type="match status" value="1"/>
</dbReference>
<comment type="similarity">
    <text evidence="1">Belongs to the EndA/NucM nuclease family.</text>
</comment>
<dbReference type="NCBIfam" id="TIGR04183">
    <property type="entry name" value="Por_Secre_tail"/>
    <property type="match status" value="1"/>
</dbReference>
<dbReference type="STRING" id="683124.SAMN05444337_2568"/>
<dbReference type="OrthoDB" id="5485925at2"/>
<dbReference type="RefSeq" id="WP_072785736.1">
    <property type="nucleotide sequence ID" value="NZ_CP045292.1"/>
</dbReference>
<dbReference type="Proteomes" id="UP000184232">
    <property type="component" value="Unassembled WGS sequence"/>
</dbReference>
<dbReference type="EMBL" id="FQZH01000006">
    <property type="protein sequence ID" value="SHJ76428.1"/>
    <property type="molecule type" value="Genomic_DNA"/>
</dbReference>
<keyword evidence="2" id="KW-0540">Nuclease</keyword>
<name>A0A1M6LYV5_9FLAO</name>
<dbReference type="GO" id="GO:0004518">
    <property type="term" value="F:nuclease activity"/>
    <property type="evidence" value="ECO:0007669"/>
    <property type="project" value="UniProtKB-KW"/>
</dbReference>
<keyword evidence="3 5" id="KW-0732">Signal</keyword>
<dbReference type="InterPro" id="IPR044925">
    <property type="entry name" value="His-Me_finger_sf"/>
</dbReference>
<sequence length="663" mass="72235">MTQKLLNLLILLSCTFSFSQTIVINEIDADNPSSDTKEFIELRSMTPNFSLDGYVIVLYNEGTVASYNAFDLDGYTTDANGIVHFGNSAVVPSPSIILSSNYFQNGPDVAALYMGSSLDFPYGTAPTTVNLVDAIAYSSSNTTTATNLMSALNITVSTPDIETSTSTSKSIQRKNDGTYEVKIPTPGVPNDGSGIVFNYLTVTTSQTSYNEGDSFNITFTTSQPVENETLIMNFSLTNGNFSVGDFGGGTTVSIPVGQTTGQTAITIYNDGSDEGDEEALFQFAALPSGYLANNDNFIIRVYDVNFSTDPWGTPLNPTYGDCTPQIPAGYYDNLNGLSGPTLKQAIQDIIADPAEVRLQSYADIWDILKEADRNPENNNQVWTIYREEPMAKLDQQNTSSIVGKWNREHIFCQSRGGFEVALGDTADGINVWNSTGPNSTSDGVSDAHHIRAVNGQENSSRNNKNYGEVATGTVYAGPTGTQGSWKGDVARALFYMAVRFNGLNVVNGDPSEYMADGVTPSGEIGDLATLLNWNTQDPADDYEMNRNNVIYNWQHNRNPFIDMPLLADYVFGSHYGDEWNNALVNESFTTSSIKVYPNPTTNYLVIDGFTGNIQVEIYNITGQKVLEQTIFGTAQIHFNLEAGIYYVKSKNAVGSSLNKVIVK</sequence>
<organism evidence="7 8">
    <name type="scientific">Flavobacterium haoranii</name>
    <dbReference type="NCBI Taxonomy" id="683124"/>
    <lineage>
        <taxon>Bacteria</taxon>
        <taxon>Pseudomonadati</taxon>
        <taxon>Bacteroidota</taxon>
        <taxon>Flavobacteriia</taxon>
        <taxon>Flavobacteriales</taxon>
        <taxon>Flavobacteriaceae</taxon>
        <taxon>Flavobacterium</taxon>
    </lineage>
</organism>
<evidence type="ECO:0000256" key="5">
    <source>
        <dbReference type="SAM" id="SignalP"/>
    </source>
</evidence>
<evidence type="ECO:0000313" key="7">
    <source>
        <dbReference type="EMBL" id="SHJ76428.1"/>
    </source>
</evidence>
<protein>
    <submittedName>
        <fullName evidence="7">Por secretion system C-terminal sorting domain-containing protein</fullName>
    </submittedName>
</protein>
<evidence type="ECO:0000256" key="4">
    <source>
        <dbReference type="ARBA" id="ARBA00022801"/>
    </source>
</evidence>
<dbReference type="SUPFAM" id="SSF54060">
    <property type="entry name" value="His-Me finger endonucleases"/>
    <property type="match status" value="1"/>
</dbReference>
<dbReference type="GO" id="GO:0016787">
    <property type="term" value="F:hydrolase activity"/>
    <property type="evidence" value="ECO:0007669"/>
    <property type="project" value="UniProtKB-KW"/>
</dbReference>
<accession>A0A1M6LYV5</accession>
<dbReference type="PANTHER" id="PTHR33607">
    <property type="entry name" value="ENDONUCLEASE-1"/>
    <property type="match status" value="1"/>
</dbReference>
<evidence type="ECO:0000256" key="2">
    <source>
        <dbReference type="ARBA" id="ARBA00022722"/>
    </source>
</evidence>
<dbReference type="InterPro" id="IPR007346">
    <property type="entry name" value="Endonuclease-I"/>
</dbReference>
<keyword evidence="8" id="KW-1185">Reference proteome</keyword>
<evidence type="ECO:0000259" key="6">
    <source>
        <dbReference type="Pfam" id="PF18962"/>
    </source>
</evidence>
<dbReference type="AlphaFoldDB" id="A0A1M6LYV5"/>
<evidence type="ECO:0000256" key="3">
    <source>
        <dbReference type="ARBA" id="ARBA00022729"/>
    </source>
</evidence>
<dbReference type="Pfam" id="PF18962">
    <property type="entry name" value="Por_Secre_tail"/>
    <property type="match status" value="1"/>
</dbReference>
<feature type="domain" description="Secretion system C-terminal sorting" evidence="6">
    <location>
        <begin position="595"/>
        <end position="662"/>
    </location>
</feature>
<proteinExistence type="inferred from homology"/>
<feature type="chain" id="PRO_5012770910" evidence="5">
    <location>
        <begin position="20"/>
        <end position="663"/>
    </location>
</feature>
<feature type="signal peptide" evidence="5">
    <location>
        <begin position="1"/>
        <end position="19"/>
    </location>
</feature>
<gene>
    <name evidence="7" type="ORF">SAMN05444337_2568</name>
</gene>
<keyword evidence="4" id="KW-0378">Hydrolase</keyword>
<dbReference type="InterPro" id="IPR026444">
    <property type="entry name" value="Secre_tail"/>
</dbReference>
<evidence type="ECO:0000313" key="8">
    <source>
        <dbReference type="Proteomes" id="UP000184232"/>
    </source>
</evidence>
<evidence type="ECO:0000256" key="1">
    <source>
        <dbReference type="ARBA" id="ARBA00006429"/>
    </source>
</evidence>